<dbReference type="Gene3D" id="2.60.120.920">
    <property type="match status" value="1"/>
</dbReference>
<proteinExistence type="predicted"/>
<dbReference type="InterPro" id="IPR003877">
    <property type="entry name" value="SPRY_dom"/>
</dbReference>
<sequence>MLICVNPHILVSVKKLFDSFNDSKMEQVISQNIQPFFDPMFPMKYSYLKGDIIKQRVERISVEGDFLSYSSEENDKVGVYIAEEPLTPDTCYFEVEIIDTGMDGSMSIGLSSKRYPLDIHVGYEHESVGLSTEEGRKYQPSRRSKARAHTTRLLGSVANPSPLMNTRGGRIVPL</sequence>
<evidence type="ECO:0000313" key="2">
    <source>
        <dbReference type="EMBL" id="CAD7420834.1"/>
    </source>
</evidence>
<gene>
    <name evidence="2" type="ORF">TPSB3V08_LOCUS14249</name>
</gene>
<dbReference type="EMBL" id="OD038074">
    <property type="protein sequence ID" value="CAD7420834.1"/>
    <property type="molecule type" value="Genomic_DNA"/>
</dbReference>
<accession>A0A7R9DU23</accession>
<dbReference type="SUPFAM" id="SSF49899">
    <property type="entry name" value="Concanavalin A-like lectins/glucanases"/>
    <property type="match status" value="1"/>
</dbReference>
<name>A0A7R9DU23_TIMPO</name>
<dbReference type="AlphaFoldDB" id="A0A7R9DU23"/>
<reference evidence="2" key="1">
    <citation type="submission" date="2020-11" db="EMBL/GenBank/DDBJ databases">
        <authorList>
            <person name="Tran Van P."/>
        </authorList>
    </citation>
    <scope>NUCLEOTIDE SEQUENCE</scope>
</reference>
<dbReference type="InterPro" id="IPR013320">
    <property type="entry name" value="ConA-like_dom_sf"/>
</dbReference>
<dbReference type="Pfam" id="PF00622">
    <property type="entry name" value="SPRY"/>
    <property type="match status" value="1"/>
</dbReference>
<feature type="domain" description="SPRY" evidence="1">
    <location>
        <begin position="91"/>
        <end position="147"/>
    </location>
</feature>
<dbReference type="InterPro" id="IPR043136">
    <property type="entry name" value="B30.2/SPRY_sf"/>
</dbReference>
<evidence type="ECO:0000259" key="1">
    <source>
        <dbReference type="Pfam" id="PF00622"/>
    </source>
</evidence>
<protein>
    <recommendedName>
        <fullName evidence="1">SPRY domain-containing protein</fullName>
    </recommendedName>
</protein>
<organism evidence="2">
    <name type="scientific">Timema poppense</name>
    <name type="common">Walking stick</name>
    <dbReference type="NCBI Taxonomy" id="170557"/>
    <lineage>
        <taxon>Eukaryota</taxon>
        <taxon>Metazoa</taxon>
        <taxon>Ecdysozoa</taxon>
        <taxon>Arthropoda</taxon>
        <taxon>Hexapoda</taxon>
        <taxon>Insecta</taxon>
        <taxon>Pterygota</taxon>
        <taxon>Neoptera</taxon>
        <taxon>Polyneoptera</taxon>
        <taxon>Phasmatodea</taxon>
        <taxon>Timematodea</taxon>
        <taxon>Timematoidea</taxon>
        <taxon>Timematidae</taxon>
        <taxon>Timema</taxon>
    </lineage>
</organism>